<dbReference type="InterPro" id="IPR017853">
    <property type="entry name" value="GH"/>
</dbReference>
<dbReference type="VEuPathDB" id="FungiDB:AN7886"/>
<accession>Q5AUZ4</accession>
<sequence>MGHVAHPSFVRHENEAETCRKGYLPVACFVSWAIYGHRYDPRDLPVDNLTYVLYAFANVRPEAGEVYLSDPYADIRRHYATDPWSDTGNNVDGCIKQFYLLKQRNHNLEVLLSIGGWKYSTNYAQSASRIVDGNNLRRQLSSCPRPRAGRLGQRLEGIAIIRLQKR</sequence>
<protein>
    <recommendedName>
        <fullName evidence="1">GH18 domain-containing protein</fullName>
    </recommendedName>
</protein>
<dbReference type="Gene3D" id="3.20.20.80">
    <property type="entry name" value="Glycosidases"/>
    <property type="match status" value="1"/>
</dbReference>
<dbReference type="AlphaFoldDB" id="Q5AUZ4"/>
<evidence type="ECO:0000259" key="1">
    <source>
        <dbReference type="PROSITE" id="PS51910"/>
    </source>
</evidence>
<organism evidence="2 3">
    <name type="scientific">Emericella nidulans (strain FGSC A4 / ATCC 38163 / CBS 112.46 / NRRL 194 / M139)</name>
    <name type="common">Aspergillus nidulans</name>
    <dbReference type="NCBI Taxonomy" id="227321"/>
    <lineage>
        <taxon>Eukaryota</taxon>
        <taxon>Fungi</taxon>
        <taxon>Dikarya</taxon>
        <taxon>Ascomycota</taxon>
        <taxon>Pezizomycotina</taxon>
        <taxon>Eurotiomycetes</taxon>
        <taxon>Eurotiomycetidae</taxon>
        <taxon>Eurotiales</taxon>
        <taxon>Aspergillaceae</taxon>
        <taxon>Aspergillus</taxon>
        <taxon>Aspergillus subgen. Nidulantes</taxon>
    </lineage>
</organism>
<reference evidence="3" key="1">
    <citation type="journal article" date="2005" name="Nature">
        <title>Sequencing of Aspergillus nidulans and comparative analysis with A. fumigatus and A. oryzae.</title>
        <authorList>
            <person name="Galagan J.E."/>
            <person name="Calvo S.E."/>
            <person name="Cuomo C."/>
            <person name="Ma L.J."/>
            <person name="Wortman J.R."/>
            <person name="Batzoglou S."/>
            <person name="Lee S.I."/>
            <person name="Basturkmen M."/>
            <person name="Spevak C.C."/>
            <person name="Clutterbuck J."/>
            <person name="Kapitonov V."/>
            <person name="Jurka J."/>
            <person name="Scazzocchio C."/>
            <person name="Farman M."/>
            <person name="Butler J."/>
            <person name="Purcell S."/>
            <person name="Harris S."/>
            <person name="Braus G.H."/>
            <person name="Draht O."/>
            <person name="Busch S."/>
            <person name="D'Enfert C."/>
            <person name="Bouchier C."/>
            <person name="Goldman G.H."/>
            <person name="Bell-Pedersen D."/>
            <person name="Griffiths-Jones S."/>
            <person name="Doonan J.H."/>
            <person name="Yu J."/>
            <person name="Vienken K."/>
            <person name="Pain A."/>
            <person name="Freitag M."/>
            <person name="Selker E.U."/>
            <person name="Archer D.B."/>
            <person name="Penalva M.A."/>
            <person name="Oakley B.R."/>
            <person name="Momany M."/>
            <person name="Tanaka T."/>
            <person name="Kumagai T."/>
            <person name="Asai K."/>
            <person name="Machida M."/>
            <person name="Nierman W.C."/>
            <person name="Denning D.W."/>
            <person name="Caddick M."/>
            <person name="Hynes M."/>
            <person name="Paoletti M."/>
            <person name="Fischer R."/>
            <person name="Miller B."/>
            <person name="Dyer P."/>
            <person name="Sachs M.S."/>
            <person name="Osmani S.A."/>
            <person name="Birren B.W."/>
        </authorList>
    </citation>
    <scope>NUCLEOTIDE SEQUENCE [LARGE SCALE GENOMIC DNA]</scope>
    <source>
        <strain evidence="3">FGSC A4 / ATCC 38163 / CBS 112.46 / NRRL 194 / M139</strain>
    </source>
</reference>
<feature type="domain" description="GH18" evidence="1">
    <location>
        <begin position="23"/>
        <end position="166"/>
    </location>
</feature>
<dbReference type="SUPFAM" id="SSF51445">
    <property type="entry name" value="(Trans)glycosidases"/>
    <property type="match status" value="1"/>
</dbReference>
<name>Q5AUZ4_EMENI</name>
<dbReference type="OrthoDB" id="76388at2759"/>
<dbReference type="GO" id="GO:0005975">
    <property type="term" value="P:carbohydrate metabolic process"/>
    <property type="evidence" value="ECO:0007669"/>
    <property type="project" value="InterPro"/>
</dbReference>
<gene>
    <name evidence="2" type="ORF">ANIA_07886</name>
</gene>
<dbReference type="EMBL" id="BN001302">
    <property type="protein sequence ID" value="CBF73457.1"/>
    <property type="molecule type" value="Genomic_DNA"/>
</dbReference>
<proteinExistence type="predicted"/>
<dbReference type="KEGG" id="ani:ANIA_07886"/>
<dbReference type="HOGENOM" id="CLU_1602697_0_0_1"/>
<keyword evidence="3" id="KW-1185">Reference proteome</keyword>
<evidence type="ECO:0000313" key="3">
    <source>
        <dbReference type="Proteomes" id="UP000000560"/>
    </source>
</evidence>
<dbReference type="PROSITE" id="PS51910">
    <property type="entry name" value="GH18_2"/>
    <property type="match status" value="1"/>
</dbReference>
<dbReference type="GeneID" id="2869085"/>
<dbReference type="RefSeq" id="XP_681155.1">
    <property type="nucleotide sequence ID" value="XM_676063.1"/>
</dbReference>
<dbReference type="Proteomes" id="UP000000560">
    <property type="component" value="Chromosome II"/>
</dbReference>
<dbReference type="STRING" id="227321.Q5AUZ4"/>
<reference evidence="3" key="2">
    <citation type="journal article" date="2009" name="Fungal Genet. Biol.">
        <title>The 2008 update of the Aspergillus nidulans genome annotation: a community effort.</title>
        <authorList>
            <person name="Wortman J.R."/>
            <person name="Gilsenan J.M."/>
            <person name="Joardar V."/>
            <person name="Deegan J."/>
            <person name="Clutterbuck J."/>
            <person name="Andersen M.R."/>
            <person name="Archer D."/>
            <person name="Bencina M."/>
            <person name="Braus G."/>
            <person name="Coutinho P."/>
            <person name="von Dohren H."/>
            <person name="Doonan J."/>
            <person name="Driessen A.J."/>
            <person name="Durek P."/>
            <person name="Espeso E."/>
            <person name="Fekete E."/>
            <person name="Flipphi M."/>
            <person name="Estrada C.G."/>
            <person name="Geysens S."/>
            <person name="Goldman G."/>
            <person name="de Groot P.W."/>
            <person name="Hansen K."/>
            <person name="Harris S.D."/>
            <person name="Heinekamp T."/>
            <person name="Helmstaedt K."/>
            <person name="Henrissat B."/>
            <person name="Hofmann G."/>
            <person name="Homan T."/>
            <person name="Horio T."/>
            <person name="Horiuchi H."/>
            <person name="James S."/>
            <person name="Jones M."/>
            <person name="Karaffa L."/>
            <person name="Karanyi Z."/>
            <person name="Kato M."/>
            <person name="Keller N."/>
            <person name="Kelly D.E."/>
            <person name="Kiel J.A."/>
            <person name="Kim J.M."/>
            <person name="van der Klei I.J."/>
            <person name="Klis F.M."/>
            <person name="Kovalchuk A."/>
            <person name="Krasevec N."/>
            <person name="Kubicek C.P."/>
            <person name="Liu B."/>
            <person name="Maccabe A."/>
            <person name="Meyer V."/>
            <person name="Mirabito P."/>
            <person name="Miskei M."/>
            <person name="Mos M."/>
            <person name="Mullins J."/>
            <person name="Nelson D.R."/>
            <person name="Nielsen J."/>
            <person name="Oakley B.R."/>
            <person name="Osmani S.A."/>
            <person name="Pakula T."/>
            <person name="Paszewski A."/>
            <person name="Paulsen I."/>
            <person name="Pilsyk S."/>
            <person name="Pocsi I."/>
            <person name="Punt P.J."/>
            <person name="Ram A.F."/>
            <person name="Ren Q."/>
            <person name="Robellet X."/>
            <person name="Robson G."/>
            <person name="Seiboth B."/>
            <person name="van Solingen P."/>
            <person name="Specht T."/>
            <person name="Sun J."/>
            <person name="Taheri-Talesh N."/>
            <person name="Takeshita N."/>
            <person name="Ussery D."/>
            <person name="vanKuyk P.A."/>
            <person name="Visser H."/>
            <person name="van de Vondervoort P.J."/>
            <person name="de Vries R.P."/>
            <person name="Walton J."/>
            <person name="Xiang X."/>
            <person name="Xiong Y."/>
            <person name="Zeng A.P."/>
            <person name="Brandt B.W."/>
            <person name="Cornell M.J."/>
            <person name="van den Hondel C.A."/>
            <person name="Visser J."/>
            <person name="Oliver S.G."/>
            <person name="Turner G."/>
        </authorList>
    </citation>
    <scope>GENOME REANNOTATION</scope>
    <source>
        <strain evidence="3">FGSC A4 / ATCC 38163 / CBS 112.46 / NRRL 194 / M139</strain>
    </source>
</reference>
<dbReference type="Pfam" id="PF00704">
    <property type="entry name" value="Glyco_hydro_18"/>
    <property type="match status" value="1"/>
</dbReference>
<evidence type="ECO:0000313" key="2">
    <source>
        <dbReference type="EMBL" id="CBF73457.1"/>
    </source>
</evidence>
<dbReference type="eggNOG" id="KOG2806">
    <property type="taxonomic scope" value="Eukaryota"/>
</dbReference>
<dbReference type="InterPro" id="IPR001223">
    <property type="entry name" value="Glyco_hydro18_cat"/>
</dbReference>
<dbReference type="InParanoid" id="Q5AUZ4"/>
<dbReference type="CAZy" id="GH18">
    <property type="family name" value="Glycoside Hydrolase Family 18"/>
</dbReference>
<accession>C8V4I4</accession>